<sequence length="346" mass="38639">MNSKIDPTIFKAYDIRGIYPAQLNEETIYKIAKGIFTFFVKKLNLSRAPRLVLSYDGRTSTPMLVKEARKALLESGAEITEIGMSTTPAFYFSLTHYDCDAGLQVSASHNPKEYNGIKFAFNTGGKVTKIGRDTGMDEVRELTLAEKFISLGSKGRVKRNEDVFEDQVENAFRLVQYPTIKKLKVVADPGNAVGALYLEALFKKLPCELIKMNFKIDGNFPAHQPDPLQFETLVDLRKKVLEEKADLGIAPDGDGDRIFFINEKGDVIQASLITALVARELLQKQPREKIVVDVRNTFNVEAAVKKYGGVLVVTRVGHALITETMKKENALFAGENSGHYFFRETG</sequence>
<evidence type="ECO:0000256" key="7">
    <source>
        <dbReference type="RuleBase" id="RU004326"/>
    </source>
</evidence>
<comment type="caution">
    <text evidence="11">The sequence shown here is derived from an EMBL/GenBank/DDBJ whole genome shotgun (WGS) entry which is preliminary data.</text>
</comment>
<evidence type="ECO:0000256" key="2">
    <source>
        <dbReference type="ARBA" id="ARBA00010231"/>
    </source>
</evidence>
<dbReference type="PRINTS" id="PR00509">
    <property type="entry name" value="PGMPMM"/>
</dbReference>
<dbReference type="PROSITE" id="PS00710">
    <property type="entry name" value="PGM_PMM"/>
    <property type="match status" value="1"/>
</dbReference>
<evidence type="ECO:0000256" key="3">
    <source>
        <dbReference type="ARBA" id="ARBA00022553"/>
    </source>
</evidence>
<feature type="domain" description="Alpha-D-phosphohexomutase alpha/beta/alpha" evidence="10">
    <location>
        <begin position="273"/>
        <end position="344"/>
    </location>
</feature>
<keyword evidence="6" id="KW-0413">Isomerase</keyword>
<dbReference type="Proteomes" id="UP000178493">
    <property type="component" value="Unassembled WGS sequence"/>
</dbReference>
<dbReference type="GO" id="GO:0000287">
    <property type="term" value="F:magnesium ion binding"/>
    <property type="evidence" value="ECO:0007669"/>
    <property type="project" value="InterPro"/>
</dbReference>
<organism evidence="11 12">
    <name type="scientific">Candidatus Woykebacteria bacterium GWB1_45_5</name>
    <dbReference type="NCBI Taxonomy" id="1802592"/>
    <lineage>
        <taxon>Bacteria</taxon>
        <taxon>Candidatus Woykeibacteriota</taxon>
    </lineage>
</organism>
<evidence type="ECO:0000313" key="12">
    <source>
        <dbReference type="Proteomes" id="UP000178493"/>
    </source>
</evidence>
<dbReference type="Gene3D" id="3.40.120.10">
    <property type="entry name" value="Alpha-D-Glucose-1,6-Bisphosphate, subunit A, domain 3"/>
    <property type="match status" value="3"/>
</dbReference>
<dbReference type="GO" id="GO:0005975">
    <property type="term" value="P:carbohydrate metabolic process"/>
    <property type="evidence" value="ECO:0007669"/>
    <property type="project" value="InterPro"/>
</dbReference>
<dbReference type="InterPro" id="IPR005846">
    <property type="entry name" value="A-D-PHexomutase_a/b/a-III"/>
</dbReference>
<evidence type="ECO:0000256" key="6">
    <source>
        <dbReference type="ARBA" id="ARBA00023235"/>
    </source>
</evidence>
<reference evidence="11 12" key="1">
    <citation type="journal article" date="2016" name="Nat. Commun.">
        <title>Thousands of microbial genomes shed light on interconnected biogeochemical processes in an aquifer system.</title>
        <authorList>
            <person name="Anantharaman K."/>
            <person name="Brown C.T."/>
            <person name="Hug L.A."/>
            <person name="Sharon I."/>
            <person name="Castelle C.J."/>
            <person name="Probst A.J."/>
            <person name="Thomas B.C."/>
            <person name="Singh A."/>
            <person name="Wilkins M.J."/>
            <person name="Karaoz U."/>
            <person name="Brodie E.L."/>
            <person name="Williams K.H."/>
            <person name="Hubbard S.S."/>
            <person name="Banfield J.F."/>
        </authorList>
    </citation>
    <scope>NUCLEOTIDE SEQUENCE [LARGE SCALE GENOMIC DNA]</scope>
</reference>
<dbReference type="PANTHER" id="PTHR43771">
    <property type="entry name" value="PHOSPHOMANNOMUTASE"/>
    <property type="match status" value="1"/>
</dbReference>
<dbReference type="GO" id="GO:0016868">
    <property type="term" value="F:intramolecular phosphotransferase activity"/>
    <property type="evidence" value="ECO:0007669"/>
    <property type="project" value="InterPro"/>
</dbReference>
<feature type="non-terminal residue" evidence="11">
    <location>
        <position position="346"/>
    </location>
</feature>
<dbReference type="Pfam" id="PF02880">
    <property type="entry name" value="PGM_PMM_III"/>
    <property type="match status" value="1"/>
</dbReference>
<evidence type="ECO:0000313" key="11">
    <source>
        <dbReference type="EMBL" id="OGY23618.1"/>
    </source>
</evidence>
<keyword evidence="5 7" id="KW-0460">Magnesium</keyword>
<dbReference type="Pfam" id="PF02878">
    <property type="entry name" value="PGM_PMM_I"/>
    <property type="match status" value="1"/>
</dbReference>
<evidence type="ECO:0000259" key="10">
    <source>
        <dbReference type="Pfam" id="PF02880"/>
    </source>
</evidence>
<dbReference type="AlphaFoldDB" id="A0A1G1W7H8"/>
<dbReference type="InterPro" id="IPR016055">
    <property type="entry name" value="A-D-PHexomutase_a/b/a-I/II/III"/>
</dbReference>
<evidence type="ECO:0000259" key="9">
    <source>
        <dbReference type="Pfam" id="PF02879"/>
    </source>
</evidence>
<dbReference type="InterPro" id="IPR005845">
    <property type="entry name" value="A-D-PHexomutase_a/b/a-II"/>
</dbReference>
<evidence type="ECO:0000256" key="5">
    <source>
        <dbReference type="ARBA" id="ARBA00022842"/>
    </source>
</evidence>
<gene>
    <name evidence="11" type="ORF">A2126_03865</name>
</gene>
<dbReference type="SUPFAM" id="SSF53738">
    <property type="entry name" value="Phosphoglucomutase, first 3 domains"/>
    <property type="match status" value="3"/>
</dbReference>
<name>A0A1G1W7H8_9BACT</name>
<feature type="domain" description="Alpha-D-phosphohexomutase alpha/beta/alpha" evidence="9">
    <location>
        <begin position="170"/>
        <end position="265"/>
    </location>
</feature>
<evidence type="ECO:0000259" key="8">
    <source>
        <dbReference type="Pfam" id="PF02878"/>
    </source>
</evidence>
<keyword evidence="3" id="KW-0597">Phosphoprotein</keyword>
<proteinExistence type="inferred from homology"/>
<feature type="domain" description="Alpha-D-phosphohexomutase alpha/beta/alpha" evidence="8">
    <location>
        <begin position="9"/>
        <end position="129"/>
    </location>
</feature>
<dbReference type="InterPro" id="IPR005841">
    <property type="entry name" value="Alpha-D-phosphohexomutase_SF"/>
</dbReference>
<comment type="similarity">
    <text evidence="2 7">Belongs to the phosphohexose mutase family.</text>
</comment>
<dbReference type="PANTHER" id="PTHR43771:SF1">
    <property type="entry name" value="PHOSPHOMANNOMUTASE"/>
    <property type="match status" value="1"/>
</dbReference>
<evidence type="ECO:0008006" key="13">
    <source>
        <dbReference type="Google" id="ProtNLM"/>
    </source>
</evidence>
<dbReference type="Pfam" id="PF02879">
    <property type="entry name" value="PGM_PMM_II"/>
    <property type="match status" value="1"/>
</dbReference>
<evidence type="ECO:0000256" key="4">
    <source>
        <dbReference type="ARBA" id="ARBA00022723"/>
    </source>
</evidence>
<keyword evidence="4 7" id="KW-0479">Metal-binding</keyword>
<protein>
    <recommendedName>
        <fullName evidence="13">Phosphomannomutase/phosphoglucomutase</fullName>
    </recommendedName>
</protein>
<comment type="cofactor">
    <cofactor evidence="1">
        <name>Mg(2+)</name>
        <dbReference type="ChEBI" id="CHEBI:18420"/>
    </cofactor>
</comment>
<accession>A0A1G1W7H8</accession>
<dbReference type="InterPro" id="IPR016066">
    <property type="entry name" value="A-D-PHexomutase_CS"/>
</dbReference>
<dbReference type="InterPro" id="IPR005844">
    <property type="entry name" value="A-D-PHexomutase_a/b/a-I"/>
</dbReference>
<dbReference type="EMBL" id="MHCO01000031">
    <property type="protein sequence ID" value="OGY23618.1"/>
    <property type="molecule type" value="Genomic_DNA"/>
</dbReference>
<evidence type="ECO:0000256" key="1">
    <source>
        <dbReference type="ARBA" id="ARBA00001946"/>
    </source>
</evidence>